<sequence length="648" mass="73078">MSTADQRTIGCPSVALRAMAKTIGPRKRRSVSQWADAERKLSGKGSAITGQWRTSRNPPLREPMDCASPKSGVHEIVLMFPIQFGKTEVEVNILGHTMTDDPCPVMVVLPGEVSMNKWVNQKLNPMIEECDAVRGALRSVASRDASNTREFKDFVGGQLYMEHAGSPSRAKSSSIRKLLVDELDEIAANWKGGDDPVEMFDGRTSAFPATGLRVYISSPQVRGLSRIEAKYLKSDQRRYHVPCPHCGHMQPLKWSGLHWSPDRSKVWYVCEENGCCIDEHHKTAMIAAGRWVAENPDSKIRGYHINCLYYQFGLGPTWATLVEMWLDVQGDPARLKTFVNDRLAEPWEDKSMRLVRHNVIQERAEPYVLRVAPRGVLYVTAGVDTQDDRLAVHLTGWGRGMAFWTLDYFELPGDPAEGAVWVALTEALNKAIQRVDGVLLRVEAMAQDQGGHRTDEVKNYIRQALVRRPMSIHGAIANNAPVLSKPKLMDVTHKGKTDKKGVRVYTVGTVACKDWLFGRLSVDAERKPEERVTHFSDQLDAFYFAGLVSETYDPSKNRYVVKKGARNEPLDTWCYSYAAAHHPELRLHRHREVDWTAREQYLLQQLVRQPDGTYTPTPQESEPDSHTALAQPKKPQQKTNLFAPISMQ</sequence>
<feature type="compositionally biased region" description="Polar residues" evidence="1">
    <location>
        <begin position="610"/>
        <end position="620"/>
    </location>
</feature>
<dbReference type="GO" id="GO:0016887">
    <property type="term" value="F:ATP hydrolysis activity"/>
    <property type="evidence" value="ECO:0007669"/>
    <property type="project" value="InterPro"/>
</dbReference>
<feature type="region of interest" description="Disordered" evidence="1">
    <location>
        <begin position="37"/>
        <end position="62"/>
    </location>
</feature>
<dbReference type="Proteomes" id="UP000595064">
    <property type="component" value="Chromosome"/>
</dbReference>
<keyword evidence="5" id="KW-1185">Reference proteome</keyword>
<dbReference type="GO" id="GO:0004519">
    <property type="term" value="F:endonuclease activity"/>
    <property type="evidence" value="ECO:0007669"/>
    <property type="project" value="InterPro"/>
</dbReference>
<feature type="domain" description="Phage terminase large subunit GpA ATPase" evidence="2">
    <location>
        <begin position="46"/>
        <end position="291"/>
    </location>
</feature>
<name>A0A7T3DFJ2_9BURK</name>
<organism evidence="4 5">
    <name type="scientific">Delftia lacustris</name>
    <dbReference type="NCBI Taxonomy" id="558537"/>
    <lineage>
        <taxon>Bacteria</taxon>
        <taxon>Pseudomonadati</taxon>
        <taxon>Pseudomonadota</taxon>
        <taxon>Betaproteobacteria</taxon>
        <taxon>Burkholderiales</taxon>
        <taxon>Comamonadaceae</taxon>
        <taxon>Delftia</taxon>
    </lineage>
</organism>
<dbReference type="RefSeq" id="WP_198129351.1">
    <property type="nucleotide sequence ID" value="NZ_CP065748.1"/>
</dbReference>
<dbReference type="InterPro" id="IPR046453">
    <property type="entry name" value="GpA_ATPase"/>
</dbReference>
<gene>
    <name evidence="4" type="ORF">I6G47_09630</name>
</gene>
<dbReference type="Pfam" id="PF20454">
    <property type="entry name" value="GpA_nuclease"/>
    <property type="match status" value="1"/>
</dbReference>
<protein>
    <submittedName>
        <fullName evidence="4">Phage terminase large subunit family protein</fullName>
    </submittedName>
</protein>
<accession>A0A7T3DFJ2</accession>
<dbReference type="KEGG" id="dla:I6G47_09630"/>
<evidence type="ECO:0000313" key="5">
    <source>
        <dbReference type="Proteomes" id="UP000595064"/>
    </source>
</evidence>
<dbReference type="HAMAP" id="MF_04144">
    <property type="entry name" value="TERL_LAMBDA"/>
    <property type="match status" value="1"/>
</dbReference>
<evidence type="ECO:0000313" key="4">
    <source>
        <dbReference type="EMBL" id="QPS83301.1"/>
    </source>
</evidence>
<feature type="region of interest" description="Disordered" evidence="1">
    <location>
        <begin position="610"/>
        <end position="648"/>
    </location>
</feature>
<dbReference type="InterPro" id="IPR008866">
    <property type="entry name" value="Phage_lambda_GpA-like"/>
</dbReference>
<dbReference type="EMBL" id="CP065748">
    <property type="protein sequence ID" value="QPS83301.1"/>
    <property type="molecule type" value="Genomic_DNA"/>
</dbReference>
<dbReference type="GO" id="GO:0005524">
    <property type="term" value="F:ATP binding"/>
    <property type="evidence" value="ECO:0007669"/>
    <property type="project" value="InterPro"/>
</dbReference>
<proteinExistence type="inferred from homology"/>
<dbReference type="AlphaFoldDB" id="A0A7T3DFJ2"/>
<evidence type="ECO:0000259" key="3">
    <source>
        <dbReference type="Pfam" id="PF20454"/>
    </source>
</evidence>
<evidence type="ECO:0000259" key="2">
    <source>
        <dbReference type="Pfam" id="PF05876"/>
    </source>
</evidence>
<dbReference type="Pfam" id="PF05876">
    <property type="entry name" value="GpA_ATPase"/>
    <property type="match status" value="1"/>
</dbReference>
<evidence type="ECO:0000256" key="1">
    <source>
        <dbReference type="SAM" id="MobiDB-lite"/>
    </source>
</evidence>
<dbReference type="InterPro" id="IPR046454">
    <property type="entry name" value="GpA_endonuclease"/>
</dbReference>
<feature type="domain" description="Terminase large subunit GpA endonuclease" evidence="3">
    <location>
        <begin position="300"/>
        <end position="589"/>
    </location>
</feature>
<reference evidence="4 5" key="1">
    <citation type="submission" date="2020-12" db="EMBL/GenBank/DDBJ databases">
        <title>FDA dAtabase for Regulatory Grade micrObial Sequences (FDA-ARGOS): Supporting development and validation of Infectious Disease Dx tests.</title>
        <authorList>
            <person name="Sproer C."/>
            <person name="Gronow S."/>
            <person name="Severitt S."/>
            <person name="Schroder I."/>
            <person name="Tallon L."/>
            <person name="Sadzewicz L."/>
            <person name="Zhao X."/>
            <person name="Boylan J."/>
            <person name="Ott S."/>
            <person name="Bowen H."/>
            <person name="Vavikolanu K."/>
            <person name="Mehta A."/>
            <person name="Aluvathingal J."/>
            <person name="Nadendla S."/>
            <person name="Lowell S."/>
            <person name="Myers T."/>
            <person name="Yan Y."/>
            <person name="Sichtig H."/>
        </authorList>
    </citation>
    <scope>NUCLEOTIDE SEQUENCE [LARGE SCALE GENOMIC DNA]</scope>
    <source>
        <strain evidence="4 5">FDAARGOS_890</strain>
    </source>
</reference>
<feature type="compositionally biased region" description="Polar residues" evidence="1">
    <location>
        <begin position="48"/>
        <end position="57"/>
    </location>
</feature>